<protein>
    <submittedName>
        <fullName evidence="1">Uncharacterized protein</fullName>
    </submittedName>
</protein>
<reference evidence="2" key="1">
    <citation type="submission" date="2016-06" db="EMBL/GenBank/DDBJ databases">
        <authorList>
            <person name="Chen W."/>
            <person name="Hasegawa D.K."/>
        </authorList>
    </citation>
    <scope>NUCLEOTIDE SEQUENCE [LARGE SCALE GENOMIC DNA]</scope>
    <source>
        <strain evidence="2">MEAM1</strain>
    </source>
</reference>
<dbReference type="Proteomes" id="UP000216438">
    <property type="component" value="Chromosome"/>
</dbReference>
<reference evidence="1 2" key="2">
    <citation type="submission" date="2017-09" db="EMBL/GenBank/DDBJ databases">
        <title>The genome of whitefly Bemisia tabaci, a global crop pest, provides novel insights into virus transmission, host adaptation and insecticide resistance.</title>
        <authorList>
            <person name="Kaur N."/>
            <person name="Kliot A."/>
            <person name="Pinheiro P.V."/>
            <person name="Luan J."/>
            <person name="Zheng Y."/>
            <person name="Liu W."/>
            <person name="Sun H."/>
            <person name="Yang X."/>
            <person name="Xu Y."/>
            <person name="Luo Y."/>
            <person name="Kruse A."/>
            <person name="Fisher T.W."/>
            <person name="Nelson D.R."/>
            <person name="Elimelech M."/>
            <person name="MacCoss M."/>
            <person name="Johnson R."/>
            <person name="Cohen E."/>
            <person name="Hunter W.B."/>
            <person name="Brown J.K."/>
            <person name="Jander G."/>
            <person name="Cilia M."/>
            <person name="Douglas A.E."/>
            <person name="Ghanim M."/>
            <person name="Simmons A.M."/>
            <person name="Wintermantel W.M."/>
            <person name="Ling K.-S."/>
            <person name="Fei Z."/>
        </authorList>
    </citation>
    <scope>NUCLEOTIDE SEQUENCE [LARGE SCALE GENOMIC DNA]</scope>
    <source>
        <strain evidence="1 2">MEAM1</strain>
    </source>
</reference>
<evidence type="ECO:0000313" key="2">
    <source>
        <dbReference type="Proteomes" id="UP000216438"/>
    </source>
</evidence>
<dbReference type="AlphaFoldDB" id="A0A249DZ53"/>
<name>A0A249DZ53_9ENTR</name>
<accession>A0A249DZ53</accession>
<dbReference type="RefSeq" id="WP_016857388.1">
    <property type="nucleotide sequence ID" value="NZ_CP016303.1"/>
</dbReference>
<sequence>MTTPITASSNHPKVDVSDKEEKPYVILDNMVRELREELSKNVTPRETHSARYGEFLHIFKKYEKLQAKIHETNNIKTTTDERINILTEKFKKNVVPDDTIETRKKAAERALKYDENLEKLIMDTFIMPWQQQMFNSGSSATFDNEEWGIGDNQYE</sequence>
<gene>
    <name evidence="1" type="ORF">BA171_07430</name>
</gene>
<organism evidence="1 2">
    <name type="scientific">Candidatus Hamiltonella defensa</name>
    <name type="common">Bemisia tabaci</name>
    <dbReference type="NCBI Taxonomy" id="672795"/>
    <lineage>
        <taxon>Bacteria</taxon>
        <taxon>Pseudomonadati</taxon>
        <taxon>Pseudomonadota</taxon>
        <taxon>Gammaproteobacteria</taxon>
        <taxon>Enterobacterales</taxon>
        <taxon>Enterobacteriaceae</taxon>
        <taxon>aphid secondary symbionts</taxon>
        <taxon>Candidatus Williamhamiltonella</taxon>
    </lineage>
</organism>
<evidence type="ECO:0000313" key="1">
    <source>
        <dbReference type="EMBL" id="ASX26826.1"/>
    </source>
</evidence>
<dbReference type="EMBL" id="CP016303">
    <property type="protein sequence ID" value="ASX26826.1"/>
    <property type="molecule type" value="Genomic_DNA"/>
</dbReference>
<proteinExistence type="predicted"/>